<dbReference type="Proteomes" id="UP000307999">
    <property type="component" value="Unassembled WGS sequence"/>
</dbReference>
<accession>A0A4U1B643</accession>
<dbReference type="Pfam" id="PF01882">
    <property type="entry name" value="DUF58"/>
    <property type="match status" value="1"/>
</dbReference>
<evidence type="ECO:0000259" key="1">
    <source>
        <dbReference type="Pfam" id="PF01882"/>
    </source>
</evidence>
<gene>
    <name evidence="2" type="ORF">E8M12_06460</name>
</gene>
<reference evidence="2 3" key="1">
    <citation type="submission" date="2019-04" db="EMBL/GenBank/DDBJ databases">
        <title>Thalassotalea guangxiensis sp. nov., isolated from sediment of the coastal wetland.</title>
        <authorList>
            <person name="Zheng S."/>
            <person name="Zhang D."/>
        </authorList>
    </citation>
    <scope>NUCLEOTIDE SEQUENCE [LARGE SCALE GENOMIC DNA]</scope>
    <source>
        <strain evidence="2 3">ZS-4</strain>
    </source>
</reference>
<organism evidence="2 3">
    <name type="scientific">Thalassotalea mangrovi</name>
    <dbReference type="NCBI Taxonomy" id="2572245"/>
    <lineage>
        <taxon>Bacteria</taxon>
        <taxon>Pseudomonadati</taxon>
        <taxon>Pseudomonadota</taxon>
        <taxon>Gammaproteobacteria</taxon>
        <taxon>Alteromonadales</taxon>
        <taxon>Colwelliaceae</taxon>
        <taxon>Thalassotalea</taxon>
    </lineage>
</organism>
<dbReference type="PANTHER" id="PTHR33608:SF12">
    <property type="entry name" value="DUF58 DOMAIN-CONTAINING PROTEIN"/>
    <property type="match status" value="1"/>
</dbReference>
<dbReference type="Gene3D" id="3.40.50.410">
    <property type="entry name" value="von Willebrand factor, type A domain"/>
    <property type="match status" value="1"/>
</dbReference>
<sequence length="306" mass="35506">MMNSSNIYVSLKQLEKLKYQARYFSFTQQQPVNSVLSGKSSSRLRGRGLNFEELRHYRPGDDIRTLDWKVTQRTGKAHVKVFTEEKERKTYLAIDQRSSMFFGSRGKMKSVVAAEVAALIAWQINSSGDRIGAFMFNDQSIKVIPAKRGNLHVSQLLHQIVKLNHKLSCDIEHQENDVLNSMLYKLNALNQHNALIIIISDGYGWTPQTSSYVKTIRQHNEVIACRIYDELEQNLPSMPQMTISDGKWQIQFSSQNANTQQRFREEIERQLDQYREFTNKYRIPLITINTVEDPVHQLRRALGRVV</sequence>
<dbReference type="InterPro" id="IPR036465">
    <property type="entry name" value="vWFA_dom_sf"/>
</dbReference>
<dbReference type="EMBL" id="SWDB01000011">
    <property type="protein sequence ID" value="TKB45886.1"/>
    <property type="molecule type" value="Genomic_DNA"/>
</dbReference>
<dbReference type="RefSeq" id="WP_136735281.1">
    <property type="nucleotide sequence ID" value="NZ_SWDB01000011.1"/>
</dbReference>
<evidence type="ECO:0000313" key="3">
    <source>
        <dbReference type="Proteomes" id="UP000307999"/>
    </source>
</evidence>
<dbReference type="SUPFAM" id="SSF53300">
    <property type="entry name" value="vWA-like"/>
    <property type="match status" value="1"/>
</dbReference>
<comment type="caution">
    <text evidence="2">The sequence shown here is derived from an EMBL/GenBank/DDBJ whole genome shotgun (WGS) entry which is preliminary data.</text>
</comment>
<dbReference type="AlphaFoldDB" id="A0A4U1B643"/>
<dbReference type="PANTHER" id="PTHR33608">
    <property type="entry name" value="BLL2464 PROTEIN"/>
    <property type="match status" value="1"/>
</dbReference>
<protein>
    <submittedName>
        <fullName evidence="2">DUF58 domain-containing protein</fullName>
    </submittedName>
</protein>
<dbReference type="OrthoDB" id="9776116at2"/>
<evidence type="ECO:0000313" key="2">
    <source>
        <dbReference type="EMBL" id="TKB45886.1"/>
    </source>
</evidence>
<proteinExistence type="predicted"/>
<name>A0A4U1B643_9GAMM</name>
<keyword evidence="3" id="KW-1185">Reference proteome</keyword>
<feature type="domain" description="DUF58" evidence="1">
    <location>
        <begin position="53"/>
        <end position="270"/>
    </location>
</feature>
<dbReference type="InterPro" id="IPR002881">
    <property type="entry name" value="DUF58"/>
</dbReference>